<dbReference type="GO" id="GO:0003700">
    <property type="term" value="F:DNA-binding transcription factor activity"/>
    <property type="evidence" value="ECO:0007669"/>
    <property type="project" value="InterPro"/>
</dbReference>
<comment type="caution">
    <text evidence="6">The sequence shown here is derived from an EMBL/GenBank/DDBJ whole genome shotgun (WGS) entry which is preliminary data.</text>
</comment>
<dbReference type="PRINTS" id="PR00039">
    <property type="entry name" value="HTHLYSR"/>
</dbReference>
<evidence type="ECO:0000313" key="6">
    <source>
        <dbReference type="EMBL" id="KAA0588962.1"/>
    </source>
</evidence>
<organism evidence="6 7">
    <name type="scientific">Azospirillum lipoferum</name>
    <dbReference type="NCBI Taxonomy" id="193"/>
    <lineage>
        <taxon>Bacteria</taxon>
        <taxon>Pseudomonadati</taxon>
        <taxon>Pseudomonadota</taxon>
        <taxon>Alphaproteobacteria</taxon>
        <taxon>Rhodospirillales</taxon>
        <taxon>Azospirillaceae</taxon>
        <taxon>Azospirillum</taxon>
    </lineage>
</organism>
<keyword evidence="7" id="KW-1185">Reference proteome</keyword>
<dbReference type="InterPro" id="IPR050950">
    <property type="entry name" value="HTH-type_LysR_regulators"/>
</dbReference>
<dbReference type="Gene3D" id="1.10.10.10">
    <property type="entry name" value="Winged helix-like DNA-binding domain superfamily/Winged helix DNA-binding domain"/>
    <property type="match status" value="1"/>
</dbReference>
<dbReference type="InterPro" id="IPR000847">
    <property type="entry name" value="LysR_HTH_N"/>
</dbReference>
<evidence type="ECO:0000259" key="5">
    <source>
        <dbReference type="PROSITE" id="PS50931"/>
    </source>
</evidence>
<dbReference type="InterPro" id="IPR036388">
    <property type="entry name" value="WH-like_DNA-bd_sf"/>
</dbReference>
<dbReference type="GO" id="GO:0003677">
    <property type="term" value="F:DNA binding"/>
    <property type="evidence" value="ECO:0007669"/>
    <property type="project" value="UniProtKB-KW"/>
</dbReference>
<dbReference type="InterPro" id="IPR036390">
    <property type="entry name" value="WH_DNA-bd_sf"/>
</dbReference>
<protein>
    <submittedName>
        <fullName evidence="6">LysR family transcriptional regulator</fullName>
    </submittedName>
</protein>
<dbReference type="Pfam" id="PF03466">
    <property type="entry name" value="LysR_substrate"/>
    <property type="match status" value="1"/>
</dbReference>
<dbReference type="SUPFAM" id="SSF46785">
    <property type="entry name" value="Winged helix' DNA-binding domain"/>
    <property type="match status" value="1"/>
</dbReference>
<comment type="similarity">
    <text evidence="1">Belongs to the LysR transcriptional regulatory family.</text>
</comment>
<dbReference type="InterPro" id="IPR037405">
    <property type="entry name" value="GbpR_PBP2"/>
</dbReference>
<dbReference type="EMBL" id="VTTN01000026">
    <property type="protein sequence ID" value="KAA0588962.1"/>
    <property type="molecule type" value="Genomic_DNA"/>
</dbReference>
<keyword evidence="2" id="KW-0805">Transcription regulation</keyword>
<dbReference type="PANTHER" id="PTHR30419:SF8">
    <property type="entry name" value="NITROGEN ASSIMILATION TRANSCRIPTIONAL ACTIVATOR-RELATED"/>
    <property type="match status" value="1"/>
</dbReference>
<dbReference type="PROSITE" id="PS50931">
    <property type="entry name" value="HTH_LYSR"/>
    <property type="match status" value="1"/>
</dbReference>
<dbReference type="OrthoDB" id="9806538at2"/>
<dbReference type="CDD" id="cd08435">
    <property type="entry name" value="PBP2_GbpR"/>
    <property type="match status" value="1"/>
</dbReference>
<dbReference type="Gene3D" id="3.40.190.290">
    <property type="match status" value="1"/>
</dbReference>
<proteinExistence type="inferred from homology"/>
<gene>
    <name evidence="6" type="ORF">FZ942_33150</name>
</gene>
<keyword evidence="4" id="KW-0804">Transcription</keyword>
<dbReference type="RefSeq" id="WP_149235306.1">
    <property type="nucleotide sequence ID" value="NZ_JALJXJ010000026.1"/>
</dbReference>
<dbReference type="InterPro" id="IPR005119">
    <property type="entry name" value="LysR_subst-bd"/>
</dbReference>
<dbReference type="GO" id="GO:0005829">
    <property type="term" value="C:cytosol"/>
    <property type="evidence" value="ECO:0007669"/>
    <property type="project" value="TreeGrafter"/>
</dbReference>
<sequence>MTPQRFPPNWFQKARLKLRHLQLFAALDEHRNLHRAAASLNMSQPAASKLLGDLEETLGIELFDRHGRGIEPNWYGSLMIRHARMILSELQETGEELNDLLAGHSGRVSIGTVMAPAVELMVPVISSLTREHPNLKIAVAVETSDVLADRVRQGVMDFAIGRLPSHFDPTAFEYQEISSEELCFICREGNPLLRLGRPLTAADLSDVTWILQPVGTLLRDRVEALFRAEGARLPHRVIESASPVISMAMVAETDSVTVFARALAQVFSPSGCCALMPFHKRFSVEPYGIFWLKDRPLSPGARTVLSAVRAASERKMRQKAAPPPTAVMADNEMHIDLPNNHI</sequence>
<dbReference type="Proteomes" id="UP000324927">
    <property type="component" value="Unassembled WGS sequence"/>
</dbReference>
<accession>A0A5A9G5U7</accession>
<evidence type="ECO:0000256" key="1">
    <source>
        <dbReference type="ARBA" id="ARBA00009437"/>
    </source>
</evidence>
<name>A0A5A9G5U7_AZOLI</name>
<dbReference type="SUPFAM" id="SSF53850">
    <property type="entry name" value="Periplasmic binding protein-like II"/>
    <property type="match status" value="1"/>
</dbReference>
<dbReference type="AlphaFoldDB" id="A0A5A9G5U7"/>
<keyword evidence="3" id="KW-0238">DNA-binding</keyword>
<dbReference type="Pfam" id="PF00126">
    <property type="entry name" value="HTH_1"/>
    <property type="match status" value="1"/>
</dbReference>
<evidence type="ECO:0000256" key="3">
    <source>
        <dbReference type="ARBA" id="ARBA00023125"/>
    </source>
</evidence>
<evidence type="ECO:0000313" key="7">
    <source>
        <dbReference type="Proteomes" id="UP000324927"/>
    </source>
</evidence>
<feature type="domain" description="HTH lysR-type" evidence="5">
    <location>
        <begin position="16"/>
        <end position="73"/>
    </location>
</feature>
<reference evidence="6 7" key="1">
    <citation type="submission" date="2019-08" db="EMBL/GenBank/DDBJ databases">
        <authorList>
            <person name="Grouzdev D."/>
            <person name="Tikhonova E."/>
            <person name="Kravchenko I."/>
        </authorList>
    </citation>
    <scope>NUCLEOTIDE SEQUENCE [LARGE SCALE GENOMIC DNA]</scope>
    <source>
        <strain evidence="6 7">59b</strain>
    </source>
</reference>
<evidence type="ECO:0000256" key="4">
    <source>
        <dbReference type="ARBA" id="ARBA00023163"/>
    </source>
</evidence>
<evidence type="ECO:0000256" key="2">
    <source>
        <dbReference type="ARBA" id="ARBA00023015"/>
    </source>
</evidence>
<dbReference type="PANTHER" id="PTHR30419">
    <property type="entry name" value="HTH-TYPE TRANSCRIPTIONAL REGULATOR YBHD"/>
    <property type="match status" value="1"/>
</dbReference>